<dbReference type="GO" id="GO:0052621">
    <property type="term" value="F:diguanylate cyclase activity"/>
    <property type="evidence" value="ECO:0007669"/>
    <property type="project" value="UniProtKB-EC"/>
</dbReference>
<dbReference type="AlphaFoldDB" id="A0A1R3XEV0"/>
<evidence type="ECO:0000256" key="4">
    <source>
        <dbReference type="ARBA" id="ARBA00022692"/>
    </source>
</evidence>
<feature type="transmembrane region" description="Helical" evidence="8">
    <location>
        <begin position="37"/>
        <end position="56"/>
    </location>
</feature>
<dbReference type="OrthoDB" id="9812260at2"/>
<evidence type="ECO:0000256" key="8">
    <source>
        <dbReference type="SAM" id="Phobius"/>
    </source>
</evidence>
<evidence type="ECO:0000256" key="1">
    <source>
        <dbReference type="ARBA" id="ARBA00004651"/>
    </source>
</evidence>
<evidence type="ECO:0000256" key="2">
    <source>
        <dbReference type="ARBA" id="ARBA00012528"/>
    </source>
</evidence>
<dbReference type="Gene3D" id="3.30.70.270">
    <property type="match status" value="1"/>
</dbReference>
<dbReference type="InterPro" id="IPR011620">
    <property type="entry name" value="Sig_transdc_His_kinase_LytS_TM"/>
</dbReference>
<dbReference type="Pfam" id="PF07694">
    <property type="entry name" value="5TM-5TMR_LYT"/>
    <property type="match status" value="1"/>
</dbReference>
<keyword evidence="11" id="KW-1185">Reference proteome</keyword>
<feature type="transmembrane region" description="Helical" evidence="8">
    <location>
        <begin position="68"/>
        <end position="87"/>
    </location>
</feature>
<feature type="transmembrane region" description="Helical" evidence="8">
    <location>
        <begin position="129"/>
        <end position="149"/>
    </location>
</feature>
<dbReference type="PANTHER" id="PTHR45138">
    <property type="entry name" value="REGULATORY COMPONENTS OF SENSORY TRANSDUCTION SYSTEM"/>
    <property type="match status" value="1"/>
</dbReference>
<keyword evidence="6 8" id="KW-0472">Membrane</keyword>
<dbReference type="SMART" id="SM00267">
    <property type="entry name" value="GGDEF"/>
    <property type="match status" value="1"/>
</dbReference>
<feature type="transmembrane region" description="Helical" evidence="8">
    <location>
        <begin position="161"/>
        <end position="180"/>
    </location>
</feature>
<dbReference type="GO" id="GO:0000155">
    <property type="term" value="F:phosphorelay sensor kinase activity"/>
    <property type="evidence" value="ECO:0007669"/>
    <property type="project" value="InterPro"/>
</dbReference>
<dbReference type="NCBIfam" id="TIGR00254">
    <property type="entry name" value="GGDEF"/>
    <property type="match status" value="1"/>
</dbReference>
<dbReference type="EMBL" id="FTPR01000002">
    <property type="protein sequence ID" value="SIT89301.1"/>
    <property type="molecule type" value="Genomic_DNA"/>
</dbReference>
<gene>
    <name evidence="10" type="ORF">SAMN05421665_2921</name>
</gene>
<name>A0A1R3XEV0_9RHOB</name>
<keyword evidence="3" id="KW-1003">Cell membrane</keyword>
<dbReference type="GO" id="GO:0005886">
    <property type="term" value="C:plasma membrane"/>
    <property type="evidence" value="ECO:0007669"/>
    <property type="project" value="UniProtKB-SubCell"/>
</dbReference>
<evidence type="ECO:0000256" key="5">
    <source>
        <dbReference type="ARBA" id="ARBA00022989"/>
    </source>
</evidence>
<dbReference type="PANTHER" id="PTHR45138:SF9">
    <property type="entry name" value="DIGUANYLATE CYCLASE DGCM-RELATED"/>
    <property type="match status" value="1"/>
</dbReference>
<evidence type="ECO:0000256" key="6">
    <source>
        <dbReference type="ARBA" id="ARBA00023136"/>
    </source>
</evidence>
<accession>A0A1R3XEV0</accession>
<dbReference type="GO" id="GO:0071555">
    <property type="term" value="P:cell wall organization"/>
    <property type="evidence" value="ECO:0007669"/>
    <property type="project" value="InterPro"/>
</dbReference>
<feature type="domain" description="GGDEF" evidence="9">
    <location>
        <begin position="224"/>
        <end position="356"/>
    </location>
</feature>
<dbReference type="InterPro" id="IPR043128">
    <property type="entry name" value="Rev_trsase/Diguanyl_cyclase"/>
</dbReference>
<keyword evidence="4 8" id="KW-0812">Transmembrane</keyword>
<dbReference type="Proteomes" id="UP000186997">
    <property type="component" value="Unassembled WGS sequence"/>
</dbReference>
<keyword evidence="5 8" id="KW-1133">Transmembrane helix</keyword>
<protein>
    <recommendedName>
        <fullName evidence="2">diguanylate cyclase</fullName>
        <ecNumber evidence="2">2.7.7.65</ecNumber>
    </recommendedName>
</protein>
<dbReference type="STRING" id="287098.SAMN05421665_2921"/>
<evidence type="ECO:0000313" key="11">
    <source>
        <dbReference type="Proteomes" id="UP000186997"/>
    </source>
</evidence>
<dbReference type="PROSITE" id="PS50887">
    <property type="entry name" value="GGDEF"/>
    <property type="match status" value="1"/>
</dbReference>
<dbReference type="SUPFAM" id="SSF55073">
    <property type="entry name" value="Nucleotide cyclase"/>
    <property type="match status" value="1"/>
</dbReference>
<evidence type="ECO:0000256" key="3">
    <source>
        <dbReference type="ARBA" id="ARBA00022475"/>
    </source>
</evidence>
<dbReference type="Pfam" id="PF00990">
    <property type="entry name" value="GGDEF"/>
    <property type="match status" value="1"/>
</dbReference>
<feature type="transmembrane region" description="Helical" evidence="8">
    <location>
        <begin position="93"/>
        <end position="117"/>
    </location>
</feature>
<sequence length="365" mass="39580">MLQLSGLLPPIIALMCLAFLFNLVLRRFHASKYEQSVFGVLFGLIVILGMTNPLSLGDGLILDTRTPLIASAVVFVGPLAGIIAVLFGLVCRIIIGGAGVAPGVMGLFLAFGIACGWKRFIGPKVKYPILNDAFLGVALTTSVLAFFLLPFQMAIQLITDFTLTLLVANVLSMVAIGLVFRRELRFVEENRKLTVHAETDALTNLLNRRGLDAAIGMRKNDAQDGHALLYFDVDNFKHVNDTYGHGAGDAALAILAARIKDSIREDALFSRHGGDEFSIYAPQLAACDVQSFADRVRTAISDQAMAYDSISFDVSISIGAFWTTTEMAIEEMIEKADAQLMLAKQAGKNRAQIAYDAPRCVRAFA</sequence>
<dbReference type="InterPro" id="IPR050469">
    <property type="entry name" value="Diguanylate_Cyclase"/>
</dbReference>
<dbReference type="InterPro" id="IPR029787">
    <property type="entry name" value="Nucleotide_cyclase"/>
</dbReference>
<comment type="subcellular location">
    <subcellularLocation>
        <location evidence="1">Cell membrane</location>
        <topology evidence="1">Multi-pass membrane protein</topology>
    </subcellularLocation>
</comment>
<reference evidence="11" key="1">
    <citation type="submission" date="2017-01" db="EMBL/GenBank/DDBJ databases">
        <authorList>
            <person name="Varghese N."/>
            <person name="Submissions S."/>
        </authorList>
    </citation>
    <scope>NUCLEOTIDE SEQUENCE [LARGE SCALE GENOMIC DNA]</scope>
    <source>
        <strain evidence="11">DSM 29591</strain>
    </source>
</reference>
<dbReference type="CDD" id="cd01949">
    <property type="entry name" value="GGDEF"/>
    <property type="match status" value="1"/>
</dbReference>
<evidence type="ECO:0000313" key="10">
    <source>
        <dbReference type="EMBL" id="SIT89301.1"/>
    </source>
</evidence>
<dbReference type="RefSeq" id="WP_076660618.1">
    <property type="nucleotide sequence ID" value="NZ_FTPR01000002.1"/>
</dbReference>
<feature type="transmembrane region" description="Helical" evidence="8">
    <location>
        <begin position="7"/>
        <end position="25"/>
    </location>
</feature>
<dbReference type="InterPro" id="IPR000160">
    <property type="entry name" value="GGDEF_dom"/>
</dbReference>
<dbReference type="EC" id="2.7.7.65" evidence="2"/>
<evidence type="ECO:0000259" key="9">
    <source>
        <dbReference type="PROSITE" id="PS50887"/>
    </source>
</evidence>
<organism evidence="10 11">
    <name type="scientific">Yoonia rosea</name>
    <dbReference type="NCBI Taxonomy" id="287098"/>
    <lineage>
        <taxon>Bacteria</taxon>
        <taxon>Pseudomonadati</taxon>
        <taxon>Pseudomonadota</taxon>
        <taxon>Alphaproteobacteria</taxon>
        <taxon>Rhodobacterales</taxon>
        <taxon>Paracoccaceae</taxon>
        <taxon>Yoonia</taxon>
    </lineage>
</organism>
<evidence type="ECO:0000256" key="7">
    <source>
        <dbReference type="ARBA" id="ARBA00034247"/>
    </source>
</evidence>
<proteinExistence type="predicted"/>
<comment type="catalytic activity">
    <reaction evidence="7">
        <text>2 GTP = 3',3'-c-di-GMP + 2 diphosphate</text>
        <dbReference type="Rhea" id="RHEA:24898"/>
        <dbReference type="ChEBI" id="CHEBI:33019"/>
        <dbReference type="ChEBI" id="CHEBI:37565"/>
        <dbReference type="ChEBI" id="CHEBI:58805"/>
        <dbReference type="EC" id="2.7.7.65"/>
    </reaction>
</comment>